<proteinExistence type="predicted"/>
<feature type="domain" description="RING-type" evidence="5">
    <location>
        <begin position="405"/>
        <end position="450"/>
    </location>
</feature>
<keyword evidence="3" id="KW-0862">Zinc</keyword>
<dbReference type="AlphaFoldDB" id="A0A2H3H9P3"/>
<evidence type="ECO:0000256" key="3">
    <source>
        <dbReference type="ARBA" id="ARBA00022833"/>
    </source>
</evidence>
<evidence type="ECO:0000256" key="1">
    <source>
        <dbReference type="ARBA" id="ARBA00022723"/>
    </source>
</evidence>
<dbReference type="SMART" id="SM00184">
    <property type="entry name" value="RING"/>
    <property type="match status" value="1"/>
</dbReference>
<reference evidence="6 7" key="1">
    <citation type="journal article" date="2016" name="Environ. Microbiol.">
        <title>Effector profiles distinguish formae speciales of Fusarium oxysporum.</title>
        <authorList>
            <person name="van Dam P."/>
            <person name="Fokkens L."/>
            <person name="Schmidt S.M."/>
            <person name="Linmans J.H."/>
            <person name="Kistler H.C."/>
            <person name="Ma L.J."/>
            <person name="Rep M."/>
        </authorList>
    </citation>
    <scope>NUCLEOTIDE SEQUENCE [LARGE SCALE GENOMIC DNA]</scope>
    <source>
        <strain evidence="6 7">Forc016</strain>
    </source>
</reference>
<dbReference type="PROSITE" id="PS00518">
    <property type="entry name" value="ZF_RING_1"/>
    <property type="match status" value="1"/>
</dbReference>
<protein>
    <recommendedName>
        <fullName evidence="5">RING-type domain-containing protein</fullName>
    </recommendedName>
</protein>
<evidence type="ECO:0000259" key="5">
    <source>
        <dbReference type="PROSITE" id="PS50089"/>
    </source>
</evidence>
<dbReference type="PROSITE" id="PS50089">
    <property type="entry name" value="ZF_RING_2"/>
    <property type="match status" value="1"/>
</dbReference>
<reference evidence="6 7" key="2">
    <citation type="journal article" date="2017" name="Sci. Rep.">
        <title>A mobile pathogenicity chromosome in Fusarium oxysporum for infection of multiple cucurbit species.</title>
        <authorList>
            <person name="van Dam P."/>
            <person name="Fokkens L."/>
            <person name="Ayukawa Y."/>
            <person name="van der Gragt M."/>
            <person name="Ter Horst A."/>
            <person name="Brankovics B."/>
            <person name="Houterman P.M."/>
            <person name="Arie T."/>
            <person name="Rep M."/>
        </authorList>
    </citation>
    <scope>NUCLEOTIDE SEQUENCE [LARGE SCALE GENOMIC DNA]</scope>
    <source>
        <strain evidence="6 7">Forc016</strain>
    </source>
</reference>
<accession>A0A2H3H9P3</accession>
<dbReference type="EMBL" id="MABQ02000004">
    <property type="protein sequence ID" value="PCD38676.1"/>
    <property type="molecule type" value="Genomic_DNA"/>
</dbReference>
<evidence type="ECO:0000313" key="7">
    <source>
        <dbReference type="Proteomes" id="UP000219602"/>
    </source>
</evidence>
<dbReference type="Proteomes" id="UP000219602">
    <property type="component" value="Chromosome 5"/>
</dbReference>
<sequence length="788" mass="89120">MAACKWIDVQFSGREEFRPTLVEHRTAYSVFDCQAFQPRVVLSIGGIEKRRFYRRINLNDAVDGNPGVLLRPVQLATLILDCELHNHNRLDVVQQYLSRGEEVMHSLQANLYRHGPSHKIAQYAFDMYWQLLYPFASTVLLFIDDLGGVGPVIEILALWARRARLSSIAAPPRILVLYHWRNRTEMDSFESRLRSRIMCTVSGTQPYSRTGITSPIYLQGEMAFESVQLIPTWKAASEFPSQTEESFAARDAAGYGFSSDHLKRLLQTAILQYSQSSGQQIDFVQAVRVCNPPPTQLTEKLIQFLSTTKDAEMDHVAVIASALDLDAHPPGMHFFAPQTTFGKTYRAAVSQAESLLNKDGLSDQVCKKFTQFSLERQGVSSAHAHLRLLRKYQATWRDYVEGNLCFVCLVRPPSTTLDCHHRLCDACVMIYGSRTSPDSPSFQVLSCPLCGKHHRRQIFLQPPTSGNRVLELGGASKYKWEMLKFLKEVQSAIGLPVPLQEHFDLVIGSGIGLFFVQTIFLEGWDLSDCQYHLKNVGDPEVDRKQSLVSFGKNLTWKMGRTANCNGAHLVFIFEGHHSAARHTELRMNLRHREPDFTVRYMGGPYNDLSLKSVTQRMVSCLFYIELLFRPALYSPPEAALVRLLCRLPQGPEMVSLVRGMFQRGTRIRYRGAEATWSTDILVTPTVLARCRSGDSFSKLLEVQVSAMDTVVDVRLDDNLMGEHSISNCPYKVERLVEEQGLDCAFGRRDHQFVNDIGIGSQGLREEIEMVSNTIGRFTLSGESQNSWI</sequence>
<keyword evidence="2 4" id="KW-0863">Zinc-finger</keyword>
<evidence type="ECO:0000256" key="4">
    <source>
        <dbReference type="PROSITE-ProRule" id="PRU00175"/>
    </source>
</evidence>
<gene>
    <name evidence="6" type="ORF">AU210_007143</name>
</gene>
<dbReference type="InterPro" id="IPR001841">
    <property type="entry name" value="Znf_RING"/>
</dbReference>
<dbReference type="GO" id="GO:0008270">
    <property type="term" value="F:zinc ion binding"/>
    <property type="evidence" value="ECO:0007669"/>
    <property type="project" value="UniProtKB-KW"/>
</dbReference>
<name>A0A2H3H9P3_FUSOX</name>
<organism evidence="6 7">
    <name type="scientific">Fusarium oxysporum f. sp. radicis-cucumerinum</name>
    <dbReference type="NCBI Taxonomy" id="327505"/>
    <lineage>
        <taxon>Eukaryota</taxon>
        <taxon>Fungi</taxon>
        <taxon>Dikarya</taxon>
        <taxon>Ascomycota</taxon>
        <taxon>Pezizomycotina</taxon>
        <taxon>Sordariomycetes</taxon>
        <taxon>Hypocreomycetidae</taxon>
        <taxon>Hypocreales</taxon>
        <taxon>Nectriaceae</taxon>
        <taxon>Fusarium</taxon>
        <taxon>Fusarium oxysporum species complex</taxon>
    </lineage>
</organism>
<evidence type="ECO:0000313" key="6">
    <source>
        <dbReference type="EMBL" id="PCD38676.1"/>
    </source>
</evidence>
<dbReference type="InterPro" id="IPR017907">
    <property type="entry name" value="Znf_RING_CS"/>
</dbReference>
<keyword evidence="1" id="KW-0479">Metal-binding</keyword>
<dbReference type="SUPFAM" id="SSF57850">
    <property type="entry name" value="RING/U-box"/>
    <property type="match status" value="1"/>
</dbReference>
<comment type="caution">
    <text evidence="6">The sequence shown here is derived from an EMBL/GenBank/DDBJ whole genome shotgun (WGS) entry which is preliminary data.</text>
</comment>
<evidence type="ECO:0000256" key="2">
    <source>
        <dbReference type="ARBA" id="ARBA00022771"/>
    </source>
</evidence>
<dbReference type="STRING" id="327505.A0A2H3H9P3"/>